<dbReference type="AlphaFoldDB" id="A0A4Y8DKB8"/>
<reference evidence="1 2" key="1">
    <citation type="submission" date="2017-11" db="EMBL/GenBank/DDBJ databases">
        <title>Comparative genomics of Botrytis spp.</title>
        <authorList>
            <person name="Valero-Jimenez C.A."/>
            <person name="Tapia P."/>
            <person name="Veloso J."/>
            <person name="Silva-Moreno E."/>
            <person name="Staats M."/>
            <person name="Valdes J.H."/>
            <person name="Van Kan J.A.L."/>
        </authorList>
    </citation>
    <scope>NUCLEOTIDE SEQUENCE [LARGE SCALE GENOMIC DNA]</scope>
    <source>
        <strain evidence="1 2">MUCL2830</strain>
    </source>
</reference>
<sequence>MTCKWSITPALRGLENCELAMSSSEELSNPAAWILILNDTRRLGQVLATPKRAQFSPGTHKSLQIISDIRRHSQKLDLSPDSLGEYGDISLVASTFDSSMTVTSKTRSMTSYLVSNAVPAA</sequence>
<proteinExistence type="predicted"/>
<protein>
    <submittedName>
        <fullName evidence="1">Uncharacterized protein</fullName>
    </submittedName>
</protein>
<gene>
    <name evidence="1" type="ORF">BOTCAL_0003g00420</name>
</gene>
<organism evidence="1 2">
    <name type="scientific">Botryotinia calthae</name>
    <dbReference type="NCBI Taxonomy" id="38488"/>
    <lineage>
        <taxon>Eukaryota</taxon>
        <taxon>Fungi</taxon>
        <taxon>Dikarya</taxon>
        <taxon>Ascomycota</taxon>
        <taxon>Pezizomycotina</taxon>
        <taxon>Leotiomycetes</taxon>
        <taxon>Helotiales</taxon>
        <taxon>Sclerotiniaceae</taxon>
        <taxon>Botryotinia</taxon>
    </lineage>
</organism>
<dbReference type="EMBL" id="PHWZ01000003">
    <property type="protein sequence ID" value="TEY87362.1"/>
    <property type="molecule type" value="Genomic_DNA"/>
</dbReference>
<evidence type="ECO:0000313" key="2">
    <source>
        <dbReference type="Proteomes" id="UP000297299"/>
    </source>
</evidence>
<dbReference type="Proteomes" id="UP000297299">
    <property type="component" value="Unassembled WGS sequence"/>
</dbReference>
<accession>A0A4Y8DKB8</accession>
<name>A0A4Y8DKB8_9HELO</name>
<comment type="caution">
    <text evidence="1">The sequence shown here is derived from an EMBL/GenBank/DDBJ whole genome shotgun (WGS) entry which is preliminary data.</text>
</comment>
<keyword evidence="2" id="KW-1185">Reference proteome</keyword>
<evidence type="ECO:0000313" key="1">
    <source>
        <dbReference type="EMBL" id="TEY87362.1"/>
    </source>
</evidence>